<dbReference type="Pfam" id="PF01903">
    <property type="entry name" value="CbiX"/>
    <property type="match status" value="2"/>
</dbReference>
<dbReference type="EMBL" id="JAHQCR010000054">
    <property type="protein sequence ID" value="MBU9722575.1"/>
    <property type="molecule type" value="Genomic_DNA"/>
</dbReference>
<dbReference type="SUPFAM" id="SSF53800">
    <property type="entry name" value="Chelatase"/>
    <property type="match status" value="2"/>
</dbReference>
<dbReference type="PANTHER" id="PTHR33542">
    <property type="entry name" value="SIROHYDROCHLORIN FERROCHELATASE, CHLOROPLASTIC"/>
    <property type="match status" value="1"/>
</dbReference>
<dbReference type="Proteomes" id="UP000790580">
    <property type="component" value="Unassembled WGS sequence"/>
</dbReference>
<evidence type="ECO:0000256" key="1">
    <source>
        <dbReference type="ARBA" id="ARBA00022723"/>
    </source>
</evidence>
<dbReference type="Gene3D" id="3.40.50.1400">
    <property type="match status" value="2"/>
</dbReference>
<keyword evidence="4" id="KW-1185">Reference proteome</keyword>
<dbReference type="CDD" id="cd03416">
    <property type="entry name" value="CbiX_SirB_N"/>
    <property type="match status" value="1"/>
</dbReference>
<keyword evidence="2" id="KW-0456">Lyase</keyword>
<organism evidence="3 4">
    <name type="scientific">Evansella alkalicola</name>
    <dbReference type="NCBI Taxonomy" id="745819"/>
    <lineage>
        <taxon>Bacteria</taxon>
        <taxon>Bacillati</taxon>
        <taxon>Bacillota</taxon>
        <taxon>Bacilli</taxon>
        <taxon>Bacillales</taxon>
        <taxon>Bacillaceae</taxon>
        <taxon>Evansella</taxon>
    </lineage>
</organism>
<keyword evidence="1" id="KW-0479">Metal-binding</keyword>
<name>A0ABS6JW06_9BACI</name>
<accession>A0ABS6JW06</accession>
<comment type="caution">
    <text evidence="3">The sequence shown here is derived from an EMBL/GenBank/DDBJ whole genome shotgun (WGS) entry which is preliminary data.</text>
</comment>
<proteinExistence type="predicted"/>
<sequence>MNKKTGVLVIAHGSRNQEWIKLIENAVNAIETSVPVTIGYLELVEGRSIADGVRYLEKLSVTDIIVIPFFVSSGSTHLNEIKYALGVLNTPAFQSDIELIFPKATITWTQAMDCHPQILQVLEDRIRSLSTTPAKESLLLMAHGSNRQGFQEVWESTLERIVTHFKNKFGFGDAAFATVLPDTIYKTGKKLSRDGNRMVIAIPVFLSEGYYTSKKLPEILEGIPHHYEGAAYLPHPGVTKWLQDQINTHIN</sequence>
<protein>
    <submittedName>
        <fullName evidence="3">Cobalamin biosynthesis protein CbiX</fullName>
    </submittedName>
</protein>
<evidence type="ECO:0000313" key="4">
    <source>
        <dbReference type="Proteomes" id="UP000790580"/>
    </source>
</evidence>
<dbReference type="InterPro" id="IPR002762">
    <property type="entry name" value="CbiX-like"/>
</dbReference>
<reference evidence="3 4" key="1">
    <citation type="submission" date="2021-06" db="EMBL/GenBank/DDBJ databases">
        <title>Bacillus sp. RD4P76, an endophyte from a halophyte.</title>
        <authorList>
            <person name="Sun J.-Q."/>
        </authorList>
    </citation>
    <scope>NUCLEOTIDE SEQUENCE [LARGE SCALE GENOMIC DNA]</scope>
    <source>
        <strain evidence="3 4">JCM 17098</strain>
    </source>
</reference>
<evidence type="ECO:0000256" key="2">
    <source>
        <dbReference type="ARBA" id="ARBA00023239"/>
    </source>
</evidence>
<gene>
    <name evidence="3" type="ORF">KS407_14155</name>
</gene>
<dbReference type="InterPro" id="IPR050963">
    <property type="entry name" value="Sirohydro_Cobaltochel/CbiX"/>
</dbReference>
<dbReference type="PANTHER" id="PTHR33542:SF3">
    <property type="entry name" value="SIROHYDROCHLORIN FERROCHELATASE, CHLOROPLASTIC"/>
    <property type="match status" value="1"/>
</dbReference>
<evidence type="ECO:0000313" key="3">
    <source>
        <dbReference type="EMBL" id="MBU9722575.1"/>
    </source>
</evidence>